<feature type="region of interest" description="Disordered" evidence="1">
    <location>
        <begin position="389"/>
        <end position="411"/>
    </location>
</feature>
<keyword evidence="4" id="KW-1185">Reference proteome</keyword>
<feature type="transmembrane region" description="Helical" evidence="2">
    <location>
        <begin position="235"/>
        <end position="255"/>
    </location>
</feature>
<dbReference type="AlphaFoldDB" id="A0A1I6WKF7"/>
<feature type="transmembrane region" description="Helical" evidence="2">
    <location>
        <begin position="88"/>
        <end position="108"/>
    </location>
</feature>
<feature type="transmembrane region" description="Helical" evidence="2">
    <location>
        <begin position="267"/>
        <end position="290"/>
    </location>
</feature>
<feature type="transmembrane region" description="Helical" evidence="2">
    <location>
        <begin position="59"/>
        <end position="76"/>
    </location>
</feature>
<feature type="transmembrane region" description="Helical" evidence="2">
    <location>
        <begin position="20"/>
        <end position="39"/>
    </location>
</feature>
<feature type="transmembrane region" description="Helical" evidence="2">
    <location>
        <begin position="365"/>
        <end position="384"/>
    </location>
</feature>
<feature type="transmembrane region" description="Helical" evidence="2">
    <location>
        <begin position="114"/>
        <end position="131"/>
    </location>
</feature>
<reference evidence="4" key="1">
    <citation type="submission" date="2016-10" db="EMBL/GenBank/DDBJ databases">
        <authorList>
            <person name="Varghese N."/>
            <person name="Submissions S."/>
        </authorList>
    </citation>
    <scope>NUCLEOTIDE SEQUENCE [LARGE SCALE GENOMIC DNA]</scope>
    <source>
        <strain evidence="4">DSM 26894</strain>
    </source>
</reference>
<feature type="transmembrane region" description="Helical" evidence="2">
    <location>
        <begin position="327"/>
        <end position="353"/>
    </location>
</feature>
<feature type="transmembrane region" description="Helical" evidence="2">
    <location>
        <begin position="296"/>
        <end position="315"/>
    </location>
</feature>
<evidence type="ECO:0000256" key="1">
    <source>
        <dbReference type="SAM" id="MobiDB-lite"/>
    </source>
</evidence>
<keyword evidence="2" id="KW-0472">Membrane</keyword>
<evidence type="ECO:0000256" key="2">
    <source>
        <dbReference type="SAM" id="Phobius"/>
    </source>
</evidence>
<feature type="transmembrane region" description="Helical" evidence="2">
    <location>
        <begin position="212"/>
        <end position="229"/>
    </location>
</feature>
<feature type="transmembrane region" description="Helical" evidence="2">
    <location>
        <begin position="143"/>
        <end position="161"/>
    </location>
</feature>
<feature type="transmembrane region" description="Helical" evidence="2">
    <location>
        <begin position="173"/>
        <end position="192"/>
    </location>
</feature>
<dbReference type="OrthoDB" id="9770040at2"/>
<dbReference type="RefSeq" id="WP_092431214.1">
    <property type="nucleotide sequence ID" value="NZ_FNCL01000028.1"/>
</dbReference>
<dbReference type="STRING" id="311180.SAMN04488050_12526"/>
<dbReference type="Proteomes" id="UP000199392">
    <property type="component" value="Unassembled WGS sequence"/>
</dbReference>
<evidence type="ECO:0000313" key="3">
    <source>
        <dbReference type="EMBL" id="SFT26453.1"/>
    </source>
</evidence>
<gene>
    <name evidence="3" type="ORF">SAMN04488050_12526</name>
</gene>
<organism evidence="3 4">
    <name type="scientific">Alloyangia pacifica</name>
    <dbReference type="NCBI Taxonomy" id="311180"/>
    <lineage>
        <taxon>Bacteria</taxon>
        <taxon>Pseudomonadati</taxon>
        <taxon>Pseudomonadota</taxon>
        <taxon>Alphaproteobacteria</taxon>
        <taxon>Rhodobacterales</taxon>
        <taxon>Roseobacteraceae</taxon>
        <taxon>Alloyangia</taxon>
    </lineage>
</organism>
<keyword evidence="2" id="KW-1133">Transmembrane helix</keyword>
<dbReference type="InterPro" id="IPR010266">
    <property type="entry name" value="NnrS"/>
</dbReference>
<sequence>MPLRERYRGPALLSYGFRPFFLSAVLFALVAIPAWLLIWRGEIARAGHFLPTDWHVHEMVFGYGAAVLAGFLFTAVPNWTGRLPTRGWPLALLLAVWLAGRVAVAGGLGLSPTAVAFVDQMFLLAVAAMIAREIVAGKNWRNLKVLVPVSLLWIANLLFHVEAMVEGSADLGRGLGIALLIFLILLIGGRVVPSFTRNWLVHRGATRLPVAFNRFDGLCLVSGAAALIAWVVAPFGIACSVFNAVAAILHIARLVRWRGAETWRSPLLLMLHLAYLMVPLGFASVAAAALDLAGPAGAAHIFGIGAVGGMTVAVMMRATMGHTGRPLVAGPVLTAAFVLVVAACAARVAGAHFWLGALDGIDLSAALWTVGFALLAWRIGPWLARPRVARKMPSSPPDKQEAATSDARATT</sequence>
<name>A0A1I6WKF7_9RHOB</name>
<protein>
    <submittedName>
        <fullName evidence="3">Uncharacterized protein involved in response to NO</fullName>
    </submittedName>
</protein>
<proteinExistence type="predicted"/>
<accession>A0A1I6WKF7</accession>
<keyword evidence="2" id="KW-0812">Transmembrane</keyword>
<dbReference type="EMBL" id="FOZW01000025">
    <property type="protein sequence ID" value="SFT26453.1"/>
    <property type="molecule type" value="Genomic_DNA"/>
</dbReference>
<evidence type="ECO:0000313" key="4">
    <source>
        <dbReference type="Proteomes" id="UP000199392"/>
    </source>
</evidence>
<dbReference type="Pfam" id="PF05940">
    <property type="entry name" value="NnrS"/>
    <property type="match status" value="1"/>
</dbReference>